<gene>
    <name evidence="9" type="primary">pucG</name>
    <name evidence="9" type="ORF">OPDIPICF_02355</name>
</gene>
<evidence type="ECO:0000256" key="4">
    <source>
        <dbReference type="ARBA" id="ARBA00022679"/>
    </source>
</evidence>
<reference evidence="9 10" key="1">
    <citation type="submission" date="2019-11" db="EMBL/GenBank/DDBJ databases">
        <authorList>
            <person name="Holert J."/>
        </authorList>
    </citation>
    <scope>NUCLEOTIDE SEQUENCE [LARGE SCALE GENOMIC DNA]</scope>
    <source>
        <strain evidence="9">SB11_3</strain>
    </source>
</reference>
<evidence type="ECO:0000313" key="9">
    <source>
        <dbReference type="EMBL" id="CAA0120053.1"/>
    </source>
</evidence>
<dbReference type="GO" id="GO:0019265">
    <property type="term" value="P:glycine biosynthetic process, by transamination of glyoxylate"/>
    <property type="evidence" value="ECO:0007669"/>
    <property type="project" value="TreeGrafter"/>
</dbReference>
<evidence type="ECO:0000256" key="2">
    <source>
        <dbReference type="ARBA" id="ARBA00009236"/>
    </source>
</evidence>
<dbReference type="GO" id="GO:0008453">
    <property type="term" value="F:alanine-glyoxylate transaminase activity"/>
    <property type="evidence" value="ECO:0007669"/>
    <property type="project" value="TreeGrafter"/>
</dbReference>
<dbReference type="OrthoDB" id="9766472at2"/>
<dbReference type="PIRSF" id="PIRSF000524">
    <property type="entry name" value="SPT"/>
    <property type="match status" value="1"/>
</dbReference>
<dbReference type="Gene3D" id="3.90.1150.10">
    <property type="entry name" value="Aspartate Aminotransferase, domain 1"/>
    <property type="match status" value="1"/>
</dbReference>
<proteinExistence type="inferred from homology"/>
<evidence type="ECO:0000259" key="8">
    <source>
        <dbReference type="Pfam" id="PF00266"/>
    </source>
</evidence>
<dbReference type="Proteomes" id="UP000441399">
    <property type="component" value="Unassembled WGS sequence"/>
</dbReference>
<evidence type="ECO:0000256" key="5">
    <source>
        <dbReference type="ARBA" id="ARBA00022898"/>
    </source>
</evidence>
<keyword evidence="4 9" id="KW-0808">Transferase</keyword>
<evidence type="ECO:0000256" key="7">
    <source>
        <dbReference type="PIRSR" id="PIRSR000524-50"/>
    </source>
</evidence>
<keyword evidence="10" id="KW-1185">Reference proteome</keyword>
<keyword evidence="5 7" id="KW-0663">Pyridoxal phosphate</keyword>
<dbReference type="InterPro" id="IPR015422">
    <property type="entry name" value="PyrdxlP-dep_Trfase_small"/>
</dbReference>
<dbReference type="GO" id="GO:0004760">
    <property type="term" value="F:L-serine-pyruvate transaminase activity"/>
    <property type="evidence" value="ECO:0007669"/>
    <property type="project" value="TreeGrafter"/>
</dbReference>
<keyword evidence="3 9" id="KW-0032">Aminotransferase</keyword>
<feature type="modified residue" description="N6-(pyridoxal phosphate)lysine" evidence="7">
    <location>
        <position position="197"/>
    </location>
</feature>
<name>A0A5S9QNE7_9GAMM</name>
<dbReference type="InterPro" id="IPR000192">
    <property type="entry name" value="Aminotrans_V_dom"/>
</dbReference>
<accession>A0A5S9QNE7</accession>
<evidence type="ECO:0000313" key="10">
    <source>
        <dbReference type="Proteomes" id="UP000441399"/>
    </source>
</evidence>
<dbReference type="Pfam" id="PF00266">
    <property type="entry name" value="Aminotran_5"/>
    <property type="match status" value="1"/>
</dbReference>
<dbReference type="SUPFAM" id="SSF53383">
    <property type="entry name" value="PLP-dependent transferases"/>
    <property type="match status" value="1"/>
</dbReference>
<comment type="similarity">
    <text evidence="2">Belongs to the class-V pyridoxal-phosphate-dependent aminotransferase family.</text>
</comment>
<comment type="cofactor">
    <cofactor evidence="1 7">
        <name>pyridoxal 5'-phosphate</name>
        <dbReference type="ChEBI" id="CHEBI:597326"/>
    </cofactor>
</comment>
<dbReference type="PANTHER" id="PTHR21152:SF40">
    <property type="entry name" value="ALANINE--GLYOXYLATE AMINOTRANSFERASE"/>
    <property type="match status" value="1"/>
</dbReference>
<dbReference type="InterPro" id="IPR015424">
    <property type="entry name" value="PyrdxlP-dep_Trfase"/>
</dbReference>
<dbReference type="EC" id="2.6.1.112" evidence="9"/>
<dbReference type="EMBL" id="CACSIO010000034">
    <property type="protein sequence ID" value="CAA0120053.1"/>
    <property type="molecule type" value="Genomic_DNA"/>
</dbReference>
<sequence>MTRSFYPPQRTLMGPGPSDVSPRVLEALARPTIGHLDPLFIELMDSIKTLLQYVFKTQNALTLPISAPGSAGMETCFVNLVEPGDTVVICQNGVFGGRMRENVVRAGGIAIMVEDEWGRAVSPEKLEEALRNNPETSIVAFVHAETSTGAQSDAKTLCAIAKQFDCLTIVDTVTSLGGSMLEIDNWQIDAAYSGTQKCLSCVPGISPITLSTAAIDKIKNRKTQVQSWFLDLELIMGYWIGGGKRAYHHTAPVNAMYALHESLVLVKEEGLENAWNRHYQNHLTLKAGLDAIGLDLIVPENERLAQLNAVKIPDGVNDLAVRQQLLADYSLEIGAGLGSLAGKVWRIGLMGHASRKENILLCLAALESTLKHQGATIGSGGVEAAMAHLRAR</sequence>
<dbReference type="Gene3D" id="3.40.640.10">
    <property type="entry name" value="Type I PLP-dependent aspartate aminotransferase-like (Major domain)"/>
    <property type="match status" value="1"/>
</dbReference>
<dbReference type="InterPro" id="IPR015421">
    <property type="entry name" value="PyrdxlP-dep_Trfase_major"/>
</dbReference>
<feature type="domain" description="Aminotransferase class V" evidence="8">
    <location>
        <begin position="34"/>
        <end position="336"/>
    </location>
</feature>
<dbReference type="PANTHER" id="PTHR21152">
    <property type="entry name" value="AMINOTRANSFERASE CLASS V"/>
    <property type="match status" value="1"/>
</dbReference>
<evidence type="ECO:0000256" key="6">
    <source>
        <dbReference type="PIRSR" id="PIRSR000524-1"/>
    </source>
</evidence>
<evidence type="ECO:0000256" key="3">
    <source>
        <dbReference type="ARBA" id="ARBA00022576"/>
    </source>
</evidence>
<organism evidence="9 10">
    <name type="scientific">BD1-7 clade bacterium</name>
    <dbReference type="NCBI Taxonomy" id="2029982"/>
    <lineage>
        <taxon>Bacteria</taxon>
        <taxon>Pseudomonadati</taxon>
        <taxon>Pseudomonadota</taxon>
        <taxon>Gammaproteobacteria</taxon>
        <taxon>Cellvibrionales</taxon>
        <taxon>Spongiibacteraceae</taxon>
        <taxon>BD1-7 clade</taxon>
    </lineage>
</organism>
<dbReference type="InterPro" id="IPR024169">
    <property type="entry name" value="SP_NH2Trfase/AEP_transaminase"/>
</dbReference>
<evidence type="ECO:0000256" key="1">
    <source>
        <dbReference type="ARBA" id="ARBA00001933"/>
    </source>
</evidence>
<protein>
    <submittedName>
        <fullName evidence="9">(S)-ureidoglycine--glyoxylate transaminase</fullName>
        <ecNumber evidence="9">2.6.1.112</ecNumber>
    </submittedName>
</protein>
<feature type="binding site" evidence="6">
    <location>
        <position position="346"/>
    </location>
    <ligand>
        <name>substrate</name>
    </ligand>
</feature>
<dbReference type="AlphaFoldDB" id="A0A5S9QNE7"/>
<dbReference type="FunFam" id="3.40.640.10:FF:000027">
    <property type="entry name" value="Serine--pyruvate aminotransferase, mitochondrial"/>
    <property type="match status" value="1"/>
</dbReference>